<dbReference type="RefSeq" id="XP_018290608.1">
    <property type="nucleotide sequence ID" value="XM_018436135.1"/>
</dbReference>
<dbReference type="Proteomes" id="UP000077315">
    <property type="component" value="Unassembled WGS sequence"/>
</dbReference>
<dbReference type="SUPFAM" id="SSF81383">
    <property type="entry name" value="F-box domain"/>
    <property type="match status" value="1"/>
</dbReference>
<dbReference type="Pfam" id="PF12937">
    <property type="entry name" value="F-box-like"/>
    <property type="match status" value="1"/>
</dbReference>
<gene>
    <name evidence="2" type="ORF">PHYBLDRAFT_169696</name>
</gene>
<dbReference type="VEuPathDB" id="FungiDB:PHYBLDRAFT_169696"/>
<dbReference type="InterPro" id="IPR032675">
    <property type="entry name" value="LRR_dom_sf"/>
</dbReference>
<dbReference type="AlphaFoldDB" id="A0A162NAB4"/>
<accession>A0A162NAB4</accession>
<proteinExistence type="predicted"/>
<reference evidence="3" key="1">
    <citation type="submission" date="2015-06" db="EMBL/GenBank/DDBJ databases">
        <title>Expansion of signal transduction pathways in fungi by whole-genome duplication.</title>
        <authorList>
            <consortium name="DOE Joint Genome Institute"/>
            <person name="Corrochano L.M."/>
            <person name="Kuo A."/>
            <person name="Marcet-Houben M."/>
            <person name="Polaino S."/>
            <person name="Salamov A."/>
            <person name="Villalobos J.M."/>
            <person name="Alvarez M.I."/>
            <person name="Avalos J."/>
            <person name="Benito E.P."/>
            <person name="Benoit I."/>
            <person name="Burger G."/>
            <person name="Camino L.P."/>
            <person name="Canovas D."/>
            <person name="Cerda-Olmedo E."/>
            <person name="Cheng J.-F."/>
            <person name="Dominguez A."/>
            <person name="Elias M."/>
            <person name="Eslava A.P."/>
            <person name="Glaser F."/>
            <person name="Grimwood J."/>
            <person name="Gutierrez G."/>
            <person name="Heitman J."/>
            <person name="Henrissat B."/>
            <person name="Iturriaga E.A."/>
            <person name="Lang B.F."/>
            <person name="Lavin J.L."/>
            <person name="Lee S."/>
            <person name="Li W."/>
            <person name="Lindquist E."/>
            <person name="Lopez-Garcia S."/>
            <person name="Luque E.M."/>
            <person name="Marcos A.T."/>
            <person name="Martin J."/>
            <person name="McCluskey K."/>
            <person name="Medina H.R."/>
            <person name="Miralles-Duran A."/>
            <person name="Miyazaki A."/>
            <person name="Munoz-Torres E."/>
            <person name="Oguiza J.A."/>
            <person name="Ohm R."/>
            <person name="Olmedo M."/>
            <person name="Orejas M."/>
            <person name="Ortiz-Castellanos L."/>
            <person name="Pisabarro A.G."/>
            <person name="Rodriguez-Romero J."/>
            <person name="Ruiz-Herrera J."/>
            <person name="Ruiz-Vazquez R."/>
            <person name="Sanz C."/>
            <person name="Schackwitz W."/>
            <person name="Schmutz J."/>
            <person name="Shahriari M."/>
            <person name="Shelest E."/>
            <person name="Silva-Franco F."/>
            <person name="Soanes D."/>
            <person name="Syed K."/>
            <person name="Tagua V.G."/>
            <person name="Talbot N.J."/>
            <person name="Thon M."/>
            <person name="De vries R.P."/>
            <person name="Wiebenga A."/>
            <person name="Yadav J.S."/>
            <person name="Braun E.L."/>
            <person name="Baker S."/>
            <person name="Garre V."/>
            <person name="Horwitz B."/>
            <person name="Torres-Martinez S."/>
            <person name="Idnurm A."/>
            <person name="Herrera-Estrella A."/>
            <person name="Gabaldon T."/>
            <person name="Grigoriev I.V."/>
        </authorList>
    </citation>
    <scope>NUCLEOTIDE SEQUENCE [LARGE SCALE GENOMIC DNA]</scope>
    <source>
        <strain evidence="3">NRRL 1555(-)</strain>
    </source>
</reference>
<dbReference type="EMBL" id="KV440983">
    <property type="protein sequence ID" value="OAD72568.1"/>
    <property type="molecule type" value="Genomic_DNA"/>
</dbReference>
<name>A0A162NAB4_PHYB8</name>
<keyword evidence="3" id="KW-1185">Reference proteome</keyword>
<feature type="domain" description="F-box" evidence="1">
    <location>
        <begin position="4"/>
        <end position="47"/>
    </location>
</feature>
<dbReference type="Gene3D" id="3.80.10.10">
    <property type="entry name" value="Ribonuclease Inhibitor"/>
    <property type="match status" value="1"/>
</dbReference>
<evidence type="ECO:0000259" key="1">
    <source>
        <dbReference type="Pfam" id="PF12937"/>
    </source>
</evidence>
<organism evidence="2 3">
    <name type="scientific">Phycomyces blakesleeanus (strain ATCC 8743b / DSM 1359 / FGSC 10004 / NBRC 33097 / NRRL 1555)</name>
    <dbReference type="NCBI Taxonomy" id="763407"/>
    <lineage>
        <taxon>Eukaryota</taxon>
        <taxon>Fungi</taxon>
        <taxon>Fungi incertae sedis</taxon>
        <taxon>Mucoromycota</taxon>
        <taxon>Mucoromycotina</taxon>
        <taxon>Mucoromycetes</taxon>
        <taxon>Mucorales</taxon>
        <taxon>Phycomycetaceae</taxon>
        <taxon>Phycomyces</taxon>
    </lineage>
</organism>
<evidence type="ECO:0000313" key="3">
    <source>
        <dbReference type="Proteomes" id="UP000077315"/>
    </source>
</evidence>
<sequence length="627" mass="72369">MLASDLPFEILVHIGKYLRLKHRLPCILVCQAWKTPFQESMWSKIRITDQKEINGICNIFDDKYITYERYGRHVRKLILDGEFRISNRQLFTLQQHFKGLKGLYMQKYCLSHVSFGSAADWTLWSTLRELKIRLDLIRVFDNEMELLKILSCLPRLENLGIDQGENPGSLVFTLEHFELLHQHLPQLRDASLALELDAISNDDLRRIRSTTPAKNLVTFNLSSDVKDNRWLCYFAQKYPNLSVFNWILIKNDNIQQSSNDAVSIFSGLPYAFPNLSAIQMYTEEDADLQHFLLWKLFRKFKVPLNNLKYTFSASHDSPELLPTIIHECTHSLSSTLTTLTIITAHQPAMTRDISAYFDYCIHLINLNLVVADAQVSIDVLLTQCPSLIRLRLSGVTLSVGSEGMKQQVQHKLRMLQIAYKTTTANTFNYISLHCRQLKYMNLTDVLVTGSISPETGSLCLSMPHTHFEILHMHGVRFCSSNNGAHHGVPVNFIVLSQPTAVLQKPKPTKLIKTFFSGKPTTKRSIQYTWFHIFSNDIKLENDAYLMRVLDNKEAKYAKNYFRQFRRNTSTISAKVERSYHGQLTMCNWKHDLSQGYVNLMCAYIGECSVGYKNMFSKTFWSELAENI</sequence>
<evidence type="ECO:0000313" key="2">
    <source>
        <dbReference type="EMBL" id="OAD72568.1"/>
    </source>
</evidence>
<dbReference type="InParanoid" id="A0A162NAB4"/>
<dbReference type="Gene3D" id="1.20.1280.50">
    <property type="match status" value="1"/>
</dbReference>
<dbReference type="OrthoDB" id="10419438at2759"/>
<protein>
    <recommendedName>
        <fullName evidence="1">F-box domain-containing protein</fullName>
    </recommendedName>
</protein>
<dbReference type="InterPro" id="IPR036047">
    <property type="entry name" value="F-box-like_dom_sf"/>
</dbReference>
<dbReference type="InterPro" id="IPR001810">
    <property type="entry name" value="F-box_dom"/>
</dbReference>
<dbReference type="GeneID" id="28997041"/>